<name>A0A1H6LK20_MYCRU</name>
<keyword evidence="3 6" id="KW-0812">Transmembrane</keyword>
<evidence type="ECO:0000259" key="7">
    <source>
        <dbReference type="Pfam" id="PF13190"/>
    </source>
</evidence>
<proteinExistence type="predicted"/>
<evidence type="ECO:0000256" key="4">
    <source>
        <dbReference type="ARBA" id="ARBA00022989"/>
    </source>
</evidence>
<dbReference type="OrthoDB" id="4843785at2"/>
<keyword evidence="2" id="KW-1003">Cell membrane</keyword>
<feature type="transmembrane region" description="Helical" evidence="6">
    <location>
        <begin position="84"/>
        <end position="106"/>
    </location>
</feature>
<dbReference type="AlphaFoldDB" id="A0A1H6LK20"/>
<comment type="subcellular location">
    <subcellularLocation>
        <location evidence="1">Cell membrane</location>
    </subcellularLocation>
</comment>
<dbReference type="STRING" id="370526.SAMN04489835_4864"/>
<dbReference type="InterPro" id="IPR025937">
    <property type="entry name" value="PDGLE_dom"/>
</dbReference>
<evidence type="ECO:0000313" key="8">
    <source>
        <dbReference type="EMBL" id="SEH84974.1"/>
    </source>
</evidence>
<evidence type="ECO:0000256" key="6">
    <source>
        <dbReference type="SAM" id="Phobius"/>
    </source>
</evidence>
<reference evidence="9" key="1">
    <citation type="submission" date="2016-10" db="EMBL/GenBank/DDBJ databases">
        <authorList>
            <person name="Varghese N."/>
            <person name="Submissions S."/>
        </authorList>
    </citation>
    <scope>NUCLEOTIDE SEQUENCE [LARGE SCALE GENOMIC DNA]</scope>
    <source>
        <strain evidence="9">DSM 45405</strain>
    </source>
</reference>
<evidence type="ECO:0000313" key="9">
    <source>
        <dbReference type="Proteomes" id="UP000182915"/>
    </source>
</evidence>
<dbReference type="RefSeq" id="WP_083409356.1">
    <property type="nucleotide sequence ID" value="NZ_LT629971.1"/>
</dbReference>
<evidence type="ECO:0000256" key="1">
    <source>
        <dbReference type="ARBA" id="ARBA00004236"/>
    </source>
</evidence>
<keyword evidence="9" id="KW-1185">Reference proteome</keyword>
<protein>
    <submittedName>
        <fullName evidence="8">Cobalt/nickel transport protein</fullName>
    </submittedName>
</protein>
<organism evidence="8 9">
    <name type="scientific">Mycolicibacterium rutilum</name>
    <name type="common">Mycobacterium rutilum</name>
    <dbReference type="NCBI Taxonomy" id="370526"/>
    <lineage>
        <taxon>Bacteria</taxon>
        <taxon>Bacillati</taxon>
        <taxon>Actinomycetota</taxon>
        <taxon>Actinomycetes</taxon>
        <taxon>Mycobacteriales</taxon>
        <taxon>Mycobacteriaceae</taxon>
        <taxon>Mycolicibacterium</taxon>
    </lineage>
</organism>
<keyword evidence="5 6" id="KW-0472">Membrane</keyword>
<evidence type="ECO:0000256" key="5">
    <source>
        <dbReference type="ARBA" id="ARBA00023136"/>
    </source>
</evidence>
<accession>A0A1H6LK20</accession>
<gene>
    <name evidence="8" type="ORF">SAMN04489835_4864</name>
</gene>
<sequence>MRSHWRFWAAFAVATLLIAGVVSYFASASPDGLDSTTLRGCDVVETPDGEQLTGDCIAQHADEHGLAASPLADYAVAGRDGTGGVAGIIGVLATVVVAGSAFWLIARTRKTDAGESRT</sequence>
<feature type="domain" description="PDGLE" evidence="7">
    <location>
        <begin position="6"/>
        <end position="107"/>
    </location>
</feature>
<dbReference type="Proteomes" id="UP000182915">
    <property type="component" value="Chromosome I"/>
</dbReference>
<dbReference type="GO" id="GO:0005886">
    <property type="term" value="C:plasma membrane"/>
    <property type="evidence" value="ECO:0007669"/>
    <property type="project" value="UniProtKB-SubCell"/>
</dbReference>
<evidence type="ECO:0000256" key="3">
    <source>
        <dbReference type="ARBA" id="ARBA00022692"/>
    </source>
</evidence>
<evidence type="ECO:0000256" key="2">
    <source>
        <dbReference type="ARBA" id="ARBA00022475"/>
    </source>
</evidence>
<keyword evidence="4 6" id="KW-1133">Transmembrane helix</keyword>
<feature type="transmembrane region" description="Helical" evidence="6">
    <location>
        <begin position="7"/>
        <end position="26"/>
    </location>
</feature>
<dbReference type="EMBL" id="LT629971">
    <property type="protein sequence ID" value="SEH84974.1"/>
    <property type="molecule type" value="Genomic_DNA"/>
</dbReference>
<dbReference type="Pfam" id="PF13190">
    <property type="entry name" value="PDGLE"/>
    <property type="match status" value="1"/>
</dbReference>